<evidence type="ECO:0000313" key="3">
    <source>
        <dbReference type="Proteomes" id="UP000283341"/>
    </source>
</evidence>
<dbReference type="Pfam" id="PF00027">
    <property type="entry name" value="cNMP_binding"/>
    <property type="match status" value="1"/>
</dbReference>
<accession>A0A412INZ8</accession>
<comment type="caution">
    <text evidence="2">The sequence shown here is derived from an EMBL/GenBank/DDBJ whole genome shotgun (WGS) entry which is preliminary data.</text>
</comment>
<feature type="domain" description="Cyclic nucleotide-binding" evidence="1">
    <location>
        <begin position="27"/>
        <end position="114"/>
    </location>
</feature>
<sequence>MDKFNIKDSHPNISRLEKLFLEEGVLTKFKKNEYLVQQNEKTNQIGFIMSGMFRLSHIDADANEWIVGYSFVNDFVCDYPSFIKQATSTVNIQATTECEVYLLSLNRLNQFWETDMDTQRLGRQIAETMFAEIYQRLLGFYCDSPEQRYQSLMKRCPDLQEKLSLKEIAQFLGITPETLSRIRKKQLYT</sequence>
<dbReference type="SUPFAM" id="SSF51206">
    <property type="entry name" value="cAMP-binding domain-like"/>
    <property type="match status" value="1"/>
</dbReference>
<reference evidence="2 3" key="1">
    <citation type="submission" date="2018-08" db="EMBL/GenBank/DDBJ databases">
        <title>A genome reference for cultivated species of the human gut microbiota.</title>
        <authorList>
            <person name="Zou Y."/>
            <person name="Xue W."/>
            <person name="Luo G."/>
        </authorList>
    </citation>
    <scope>NUCLEOTIDE SEQUENCE [LARGE SCALE GENOMIC DNA]</scope>
    <source>
        <strain evidence="2 3">AF22-3AC</strain>
    </source>
</reference>
<dbReference type="AlphaFoldDB" id="A0A412INZ8"/>
<dbReference type="InterPro" id="IPR014710">
    <property type="entry name" value="RmlC-like_jellyroll"/>
</dbReference>
<dbReference type="Proteomes" id="UP000283341">
    <property type="component" value="Unassembled WGS sequence"/>
</dbReference>
<dbReference type="EMBL" id="QRVJ01000001">
    <property type="protein sequence ID" value="RGS39851.1"/>
    <property type="molecule type" value="Genomic_DNA"/>
</dbReference>
<dbReference type="InterPro" id="IPR000595">
    <property type="entry name" value="cNMP-bd_dom"/>
</dbReference>
<dbReference type="Gene3D" id="2.60.120.10">
    <property type="entry name" value="Jelly Rolls"/>
    <property type="match status" value="1"/>
</dbReference>
<proteinExistence type="predicted"/>
<name>A0A412INZ8_9BACE</name>
<organism evidence="2 3">
    <name type="scientific">Bacteroides cellulosilyticus</name>
    <dbReference type="NCBI Taxonomy" id="246787"/>
    <lineage>
        <taxon>Bacteria</taxon>
        <taxon>Pseudomonadati</taxon>
        <taxon>Bacteroidota</taxon>
        <taxon>Bacteroidia</taxon>
        <taxon>Bacteroidales</taxon>
        <taxon>Bacteroidaceae</taxon>
        <taxon>Bacteroides</taxon>
    </lineage>
</organism>
<dbReference type="InterPro" id="IPR018490">
    <property type="entry name" value="cNMP-bd_dom_sf"/>
</dbReference>
<protein>
    <submittedName>
        <fullName evidence="2">Crp/Fnr family transcriptional regulator</fullName>
    </submittedName>
</protein>
<dbReference type="RefSeq" id="WP_026367526.1">
    <property type="nucleotide sequence ID" value="NZ_DAWEQE010000027.1"/>
</dbReference>
<gene>
    <name evidence="2" type="ORF">DWX97_00800</name>
</gene>
<dbReference type="CDD" id="cd00038">
    <property type="entry name" value="CAP_ED"/>
    <property type="match status" value="1"/>
</dbReference>
<evidence type="ECO:0000313" key="2">
    <source>
        <dbReference type="EMBL" id="RGS39851.1"/>
    </source>
</evidence>
<evidence type="ECO:0000259" key="1">
    <source>
        <dbReference type="Pfam" id="PF00027"/>
    </source>
</evidence>